<sequence>MAFSTVAGMNSTKNPNCRKRKRHLGLRLGVFGVGLALVSFFGSNRNQNQRVNYSLRERERSRINPYENEKEGENQNHFSSSSRRVLASSGSGDNSPTWLPSDENNHFYEVCGQNSSFCLNSTNGCEYPDDYPLTCCNGENFCLAAEHEDECEYNHLCIAHLVPGDSGAAECLKSWETSGGLALYIFLLLYCFVGLAIVCDDYFVPSLEKISEGLSLPEDVAGATFMAAGSSAPELFVSLADNVISNPPKSVGIGTIVGSAIFNILVIVGLSALLAGQALALNWRPFARDAGFYFISIVVLILVVNDGVIKWWEGLILLSIYVLYVVFMFYNEGFFSWLDRKLGVDRKIEGDGALARIGREATPCNDNIGESGSTVSSKTDSEGGENGISINNNNPSEWATELMLTDKNNNDVVDAARVVVAAEDGGNTDSLGGNSSVRQFHTVETSRPTKAVEAAAEAMKIGKKHGSESNLFASMRRESSGIHGENTRIASSKNPLHMSKYRGGWKGLRREGSQTIKLKDVAHAVLRANTASKIWIQAAQEGQRARMVAENNMGVINENETRTLSSQELAYGNSNKNMAGESRRDEEDESLGSYWECLVWPMHPNLSGVEENQTTKQVVKKRSICSRACGDWKTLWKARAWYIVSLPLNVCFRFTIPDCNYDIFCEDKEGKEENRKIGYSLTFIGCVVWIAILSHFLVYFAAKFGCIVGISPAVMGLTILAAGTSVPDALSSVLVARNGQGDMAVANSIGSNVFDILIGLGLPWMMAGLIYDTPSIVGVDDLWVGIGFLFGVLFCLIIALLASKWILRRSVGAVLIALYCVYVAFELFIHPNI</sequence>
<keyword evidence="4" id="KW-0050">Antiport</keyword>
<evidence type="ECO:0000256" key="5">
    <source>
        <dbReference type="ARBA" id="ARBA00022538"/>
    </source>
</evidence>
<dbReference type="PANTHER" id="PTHR10846">
    <property type="entry name" value="SODIUM/POTASSIUM/CALCIUM EXCHANGER"/>
    <property type="match status" value="1"/>
</dbReference>
<feature type="domain" description="Sodium/calcium exchanger membrane region" evidence="19">
    <location>
        <begin position="681"/>
        <end position="826"/>
    </location>
</feature>
<keyword evidence="12 18" id="KW-1133">Transmembrane helix</keyword>
<evidence type="ECO:0000256" key="17">
    <source>
        <dbReference type="SAM" id="MobiDB-lite"/>
    </source>
</evidence>
<name>A0A7S3PRD0_9STRA</name>
<organism evidence="20">
    <name type="scientific">Aplanochytrium stocchinoi</name>
    <dbReference type="NCBI Taxonomy" id="215587"/>
    <lineage>
        <taxon>Eukaryota</taxon>
        <taxon>Sar</taxon>
        <taxon>Stramenopiles</taxon>
        <taxon>Bigyra</taxon>
        <taxon>Labyrinthulomycetes</taxon>
        <taxon>Thraustochytrida</taxon>
        <taxon>Thraustochytriidae</taxon>
        <taxon>Aplanochytrium</taxon>
    </lineage>
</organism>
<feature type="domain" description="Sodium/calcium exchanger membrane region" evidence="19">
    <location>
        <begin position="186"/>
        <end position="329"/>
    </location>
</feature>
<evidence type="ECO:0000256" key="8">
    <source>
        <dbReference type="ARBA" id="ARBA00022729"/>
    </source>
</evidence>
<dbReference type="FunFam" id="1.20.1420.30:FF:000009">
    <property type="entry name" value="sodium/potassium/calcium exchanger 5 isoform X2"/>
    <property type="match status" value="1"/>
</dbReference>
<accession>A0A7S3PRD0</accession>
<feature type="transmembrane region" description="Helical" evidence="18">
    <location>
        <begin position="748"/>
        <end position="770"/>
    </location>
</feature>
<keyword evidence="5" id="KW-0633">Potassium transport</keyword>
<keyword evidence="14" id="KW-0406">Ion transport</keyword>
<evidence type="ECO:0000256" key="9">
    <source>
        <dbReference type="ARBA" id="ARBA00022837"/>
    </source>
</evidence>
<feature type="transmembrane region" description="Helical" evidence="18">
    <location>
        <begin position="24"/>
        <end position="42"/>
    </location>
</feature>
<dbReference type="GO" id="GO:0005262">
    <property type="term" value="F:calcium channel activity"/>
    <property type="evidence" value="ECO:0007669"/>
    <property type="project" value="TreeGrafter"/>
</dbReference>
<evidence type="ECO:0000256" key="18">
    <source>
        <dbReference type="SAM" id="Phobius"/>
    </source>
</evidence>
<dbReference type="NCBIfam" id="TIGR00367">
    <property type="entry name" value="calcium/sodium antiporter"/>
    <property type="match status" value="1"/>
</dbReference>
<evidence type="ECO:0000256" key="4">
    <source>
        <dbReference type="ARBA" id="ARBA00022449"/>
    </source>
</evidence>
<dbReference type="GO" id="GO:0006874">
    <property type="term" value="P:intracellular calcium ion homeostasis"/>
    <property type="evidence" value="ECO:0007669"/>
    <property type="project" value="TreeGrafter"/>
</dbReference>
<feature type="transmembrane region" description="Helical" evidence="18">
    <location>
        <begin position="810"/>
        <end position="829"/>
    </location>
</feature>
<evidence type="ECO:0000256" key="15">
    <source>
        <dbReference type="ARBA" id="ARBA00023136"/>
    </source>
</evidence>
<dbReference type="InterPro" id="IPR044880">
    <property type="entry name" value="NCX_ion-bd_dom_sf"/>
</dbReference>
<dbReference type="Pfam" id="PF01699">
    <property type="entry name" value="Na_Ca_ex"/>
    <property type="match status" value="2"/>
</dbReference>
<evidence type="ECO:0000256" key="1">
    <source>
        <dbReference type="ARBA" id="ARBA00004141"/>
    </source>
</evidence>
<feature type="compositionally biased region" description="Polar residues" evidence="17">
    <location>
        <begin position="365"/>
        <end position="378"/>
    </location>
</feature>
<keyword evidence="3" id="KW-0813">Transport</keyword>
<dbReference type="InterPro" id="IPR004837">
    <property type="entry name" value="NaCa_Exmemb"/>
</dbReference>
<feature type="region of interest" description="Disordered" evidence="17">
    <location>
        <begin position="62"/>
        <end position="95"/>
    </location>
</feature>
<evidence type="ECO:0000256" key="7">
    <source>
        <dbReference type="ARBA" id="ARBA00022692"/>
    </source>
</evidence>
<keyword evidence="7 18" id="KW-0812">Transmembrane</keyword>
<evidence type="ECO:0000256" key="11">
    <source>
        <dbReference type="ARBA" id="ARBA00022958"/>
    </source>
</evidence>
<feature type="transmembrane region" description="Helical" evidence="18">
    <location>
        <begin position="181"/>
        <end position="199"/>
    </location>
</feature>
<feature type="compositionally biased region" description="Low complexity" evidence="17">
    <location>
        <begin position="79"/>
        <end position="92"/>
    </location>
</feature>
<evidence type="ECO:0000259" key="19">
    <source>
        <dbReference type="Pfam" id="PF01699"/>
    </source>
</evidence>
<keyword evidence="10" id="KW-0769">Symport</keyword>
<feature type="transmembrane region" description="Helical" evidence="18">
    <location>
        <begin position="290"/>
        <end position="309"/>
    </location>
</feature>
<gene>
    <name evidence="20" type="ORF">ASTO00021_LOCUS17959</name>
</gene>
<evidence type="ECO:0000256" key="12">
    <source>
        <dbReference type="ARBA" id="ARBA00022989"/>
    </source>
</evidence>
<evidence type="ECO:0000256" key="14">
    <source>
        <dbReference type="ARBA" id="ARBA00023065"/>
    </source>
</evidence>
<evidence type="ECO:0000256" key="13">
    <source>
        <dbReference type="ARBA" id="ARBA00023053"/>
    </source>
</evidence>
<dbReference type="GO" id="GO:0005886">
    <property type="term" value="C:plasma membrane"/>
    <property type="evidence" value="ECO:0007669"/>
    <property type="project" value="TreeGrafter"/>
</dbReference>
<dbReference type="GO" id="GO:0015293">
    <property type="term" value="F:symporter activity"/>
    <property type="evidence" value="ECO:0007669"/>
    <property type="project" value="UniProtKB-KW"/>
</dbReference>
<feature type="compositionally biased region" description="Basic and acidic residues" evidence="17">
    <location>
        <begin position="62"/>
        <end position="74"/>
    </location>
</feature>
<dbReference type="Gene3D" id="1.20.1420.30">
    <property type="entry name" value="NCX, central ion-binding region"/>
    <property type="match status" value="2"/>
</dbReference>
<dbReference type="GO" id="GO:0008273">
    <property type="term" value="F:calcium, potassium:sodium antiporter activity"/>
    <property type="evidence" value="ECO:0007669"/>
    <property type="project" value="TreeGrafter"/>
</dbReference>
<keyword evidence="13" id="KW-0915">Sodium</keyword>
<comment type="subcellular location">
    <subcellularLocation>
        <location evidence="1">Membrane</location>
        <topology evidence="1">Multi-pass membrane protein</topology>
    </subcellularLocation>
</comment>
<comment type="similarity">
    <text evidence="2">Belongs to the Ca(2+):cation antiporter (CaCA) (TC 2.A.19) family. SLC24A subfamily.</text>
</comment>
<feature type="transmembrane region" description="Helical" evidence="18">
    <location>
        <begin position="677"/>
        <end position="702"/>
    </location>
</feature>
<dbReference type="EMBL" id="HBIN01023321">
    <property type="protein sequence ID" value="CAE0447995.1"/>
    <property type="molecule type" value="Transcribed_RNA"/>
</dbReference>
<evidence type="ECO:0000313" key="20">
    <source>
        <dbReference type="EMBL" id="CAE0447995.1"/>
    </source>
</evidence>
<feature type="transmembrane region" description="Helical" evidence="18">
    <location>
        <begin position="714"/>
        <end position="736"/>
    </location>
</feature>
<keyword evidence="6" id="KW-0109">Calcium transport</keyword>
<dbReference type="PANTHER" id="PTHR10846:SF8">
    <property type="entry name" value="INNER MEMBRANE PROTEIN YRBG"/>
    <property type="match status" value="1"/>
</dbReference>
<dbReference type="AlphaFoldDB" id="A0A7S3PRD0"/>
<evidence type="ECO:0000256" key="16">
    <source>
        <dbReference type="ARBA" id="ARBA00023201"/>
    </source>
</evidence>
<evidence type="ECO:0000256" key="2">
    <source>
        <dbReference type="ARBA" id="ARBA00005364"/>
    </source>
</evidence>
<feature type="transmembrane region" description="Helical" evidence="18">
    <location>
        <begin position="782"/>
        <end position="803"/>
    </location>
</feature>
<protein>
    <recommendedName>
        <fullName evidence="19">Sodium/calcium exchanger membrane region domain-containing protein</fullName>
    </recommendedName>
</protein>
<keyword evidence="16" id="KW-0739">Sodium transport</keyword>
<evidence type="ECO:0000256" key="10">
    <source>
        <dbReference type="ARBA" id="ARBA00022847"/>
    </source>
</evidence>
<keyword evidence="15 18" id="KW-0472">Membrane</keyword>
<feature type="transmembrane region" description="Helical" evidence="18">
    <location>
        <begin position="260"/>
        <end position="283"/>
    </location>
</feature>
<feature type="region of interest" description="Disordered" evidence="17">
    <location>
        <begin position="365"/>
        <end position="394"/>
    </location>
</feature>
<keyword evidence="8" id="KW-0732">Signal</keyword>
<keyword evidence="11" id="KW-0630">Potassium</keyword>
<reference evidence="20" key="1">
    <citation type="submission" date="2021-01" db="EMBL/GenBank/DDBJ databases">
        <authorList>
            <person name="Corre E."/>
            <person name="Pelletier E."/>
            <person name="Niang G."/>
            <person name="Scheremetjew M."/>
            <person name="Finn R."/>
            <person name="Kale V."/>
            <person name="Holt S."/>
            <person name="Cochrane G."/>
            <person name="Meng A."/>
            <person name="Brown T."/>
            <person name="Cohen L."/>
        </authorList>
    </citation>
    <scope>NUCLEOTIDE SEQUENCE</scope>
    <source>
        <strain evidence="20">GSBS06</strain>
    </source>
</reference>
<keyword evidence="9" id="KW-0106">Calcium</keyword>
<evidence type="ECO:0000256" key="3">
    <source>
        <dbReference type="ARBA" id="ARBA00022448"/>
    </source>
</evidence>
<proteinExistence type="inferred from homology"/>
<dbReference type="InterPro" id="IPR004481">
    <property type="entry name" value="K/Na/Ca-exchanger"/>
</dbReference>
<evidence type="ECO:0000256" key="6">
    <source>
        <dbReference type="ARBA" id="ARBA00022568"/>
    </source>
</evidence>
<feature type="transmembrane region" description="Helical" evidence="18">
    <location>
        <begin position="315"/>
        <end position="338"/>
    </location>
</feature>